<dbReference type="OrthoDB" id="5702018at2"/>
<feature type="domain" description="DUF1206" evidence="2">
    <location>
        <begin position="110"/>
        <end position="177"/>
    </location>
</feature>
<dbReference type="Pfam" id="PF06724">
    <property type="entry name" value="DUF1206"/>
    <property type="match status" value="3"/>
</dbReference>
<comment type="caution">
    <text evidence="3">The sequence shown here is derived from an EMBL/GenBank/DDBJ whole genome shotgun (WGS) entry which is preliminary data.</text>
</comment>
<feature type="transmembrane region" description="Helical" evidence="1">
    <location>
        <begin position="28"/>
        <end position="47"/>
    </location>
</feature>
<feature type="transmembrane region" description="Helical" evidence="1">
    <location>
        <begin position="246"/>
        <end position="267"/>
    </location>
</feature>
<name>A0A501W3D7_9BACT</name>
<evidence type="ECO:0000259" key="2">
    <source>
        <dbReference type="Pfam" id="PF06724"/>
    </source>
</evidence>
<dbReference type="AlphaFoldDB" id="A0A501W3D7"/>
<evidence type="ECO:0000313" key="4">
    <source>
        <dbReference type="Proteomes" id="UP000316727"/>
    </source>
</evidence>
<feature type="transmembrane region" description="Helical" evidence="1">
    <location>
        <begin position="108"/>
        <end position="129"/>
    </location>
</feature>
<keyword evidence="1" id="KW-0812">Transmembrane</keyword>
<keyword evidence="1" id="KW-1133">Transmembrane helix</keyword>
<keyword evidence="1" id="KW-0472">Membrane</keyword>
<keyword evidence="4" id="KW-1185">Reference proteome</keyword>
<feature type="transmembrane region" description="Helical" evidence="1">
    <location>
        <begin position="205"/>
        <end position="226"/>
    </location>
</feature>
<evidence type="ECO:0000313" key="3">
    <source>
        <dbReference type="EMBL" id="TPE43145.1"/>
    </source>
</evidence>
<feature type="domain" description="DUF1206" evidence="2">
    <location>
        <begin position="22"/>
        <end position="92"/>
    </location>
</feature>
<feature type="transmembrane region" description="Helical" evidence="1">
    <location>
        <begin position="67"/>
        <end position="87"/>
    </location>
</feature>
<gene>
    <name evidence="3" type="ORF">FJM65_13570</name>
</gene>
<accession>A0A501W3D7</accession>
<dbReference type="EMBL" id="VFRQ01000007">
    <property type="protein sequence ID" value="TPE43145.1"/>
    <property type="molecule type" value="Genomic_DNA"/>
</dbReference>
<protein>
    <submittedName>
        <fullName evidence="3">DUF1206 domain-containing protein</fullName>
    </submittedName>
</protein>
<proteinExistence type="predicted"/>
<reference evidence="3 4" key="1">
    <citation type="submission" date="2019-06" db="EMBL/GenBank/DDBJ databases">
        <title>A novel bacterium of genus Pontibacter, isolated from marine sediment.</title>
        <authorList>
            <person name="Huang H."/>
            <person name="Mo K."/>
            <person name="Hu Y."/>
        </authorList>
    </citation>
    <scope>NUCLEOTIDE SEQUENCE [LARGE SCALE GENOMIC DNA]</scope>
    <source>
        <strain evidence="3 4">HB172049</strain>
    </source>
</reference>
<sequence>MNDVSSYVPGPPPAWVENFAKFGLIAKGVVYCLVGVVAFMAAFELGGKSTESAGKSGIFKTIQDMPGGNVLLGLVAIGLLCYTLWRFTQAIKDTAHKGSDAKGMGQRLRFMFSGLVYGALAFLAARMVIGNSGGGSGDSRETLAAKLLEQPFGQWLVGILALGTIASGLYQIYYGYSGKYKKHVQSGGLKHEVEEQMIRAGKIGYVARGVVWLVIGYLFGRAALSARAKEAGGSSDAFQFLESGSYGSYILAAVALGLIFYGVFMFMRAKYKPIY</sequence>
<feature type="domain" description="DUF1206" evidence="2">
    <location>
        <begin position="203"/>
        <end position="271"/>
    </location>
</feature>
<dbReference type="Proteomes" id="UP000316727">
    <property type="component" value="Unassembled WGS sequence"/>
</dbReference>
<dbReference type="InterPro" id="IPR009597">
    <property type="entry name" value="DUF1206"/>
</dbReference>
<evidence type="ECO:0000256" key="1">
    <source>
        <dbReference type="SAM" id="Phobius"/>
    </source>
</evidence>
<dbReference type="RefSeq" id="WP_140622091.1">
    <property type="nucleotide sequence ID" value="NZ_VFRQ01000007.1"/>
</dbReference>
<feature type="transmembrane region" description="Helical" evidence="1">
    <location>
        <begin position="152"/>
        <end position="173"/>
    </location>
</feature>
<organism evidence="3 4">
    <name type="scientific">Pontibacter mangrovi</name>
    <dbReference type="NCBI Taxonomy" id="2589816"/>
    <lineage>
        <taxon>Bacteria</taxon>
        <taxon>Pseudomonadati</taxon>
        <taxon>Bacteroidota</taxon>
        <taxon>Cytophagia</taxon>
        <taxon>Cytophagales</taxon>
        <taxon>Hymenobacteraceae</taxon>
        <taxon>Pontibacter</taxon>
    </lineage>
</organism>